<evidence type="ECO:0008006" key="3">
    <source>
        <dbReference type="Google" id="ProtNLM"/>
    </source>
</evidence>
<protein>
    <recommendedName>
        <fullName evidence="3">Carbohydrate binding domain-containing protein</fullName>
    </recommendedName>
</protein>
<accession>A0ABZ1DZB3</accession>
<keyword evidence="2" id="KW-1185">Reference proteome</keyword>
<evidence type="ECO:0000313" key="1">
    <source>
        <dbReference type="EMBL" id="WRY33458.1"/>
    </source>
</evidence>
<dbReference type="Proteomes" id="UP001623290">
    <property type="component" value="Chromosome"/>
</dbReference>
<evidence type="ECO:0000313" key="2">
    <source>
        <dbReference type="Proteomes" id="UP001623290"/>
    </source>
</evidence>
<proteinExistence type="predicted"/>
<gene>
    <name evidence="1" type="ORF">RPE78_12350</name>
</gene>
<name>A0ABZ1DZB3_9RHOB</name>
<dbReference type="RefSeq" id="WP_406720722.1">
    <property type="nucleotide sequence ID" value="NZ_CP135443.1"/>
</dbReference>
<reference evidence="1 2" key="1">
    <citation type="submission" date="2023-09" db="EMBL/GenBank/DDBJ databases">
        <title>Thioclava shenzhenensis sp. nov., a multidrug resistant bacteria-antagonizing species isolated from coastal seawater.</title>
        <authorList>
            <person name="Long M."/>
        </authorList>
    </citation>
    <scope>NUCLEOTIDE SEQUENCE [LARGE SCALE GENOMIC DNA]</scope>
    <source>
        <strain evidence="1 2">FTW29</strain>
    </source>
</reference>
<dbReference type="EMBL" id="CP135443">
    <property type="protein sequence ID" value="WRY33458.1"/>
    <property type="molecule type" value="Genomic_DNA"/>
</dbReference>
<sequence>MTQALMIIPVAIGAGAMQATNVTEEDHPEWDAAAVYQTGERVILAARHQIYESLADDNSGIAPEGADLSAQYWVAAGSTNRWRAFDATLGLVTSWPEAITYRIGLPARVDAVAFIGLVAVSLQLVIRDSGGSVVYDRTANLLDTGAIQSWLDFFTYEDSFDPEQIFADLGALSGFTLEITIANPGGTASVSEIVMGRGELLGEVLEGSKSGFTDYSRREVDDFGNISIVKRATARKAEWQLSFEATANRRIQRALEQARGAPAYFYPGDDMTPFALAVYGVADDFFPALSGGGHTIATLSLTGVA</sequence>
<organism evidence="1 2">
    <name type="scientific">Thioclava litoralis</name>
    <dbReference type="NCBI Taxonomy" id="3076557"/>
    <lineage>
        <taxon>Bacteria</taxon>
        <taxon>Pseudomonadati</taxon>
        <taxon>Pseudomonadota</taxon>
        <taxon>Alphaproteobacteria</taxon>
        <taxon>Rhodobacterales</taxon>
        <taxon>Paracoccaceae</taxon>
        <taxon>Thioclava</taxon>
    </lineage>
</organism>